<feature type="compositionally biased region" description="Polar residues" evidence="6">
    <location>
        <begin position="241"/>
        <end position="255"/>
    </location>
</feature>
<dbReference type="EMBL" id="JBBWRZ010000007">
    <property type="protein sequence ID" value="KAK8231931.1"/>
    <property type="molecule type" value="Genomic_DNA"/>
</dbReference>
<comment type="caution">
    <text evidence="8">The sequence shown here is derived from an EMBL/GenBank/DDBJ whole genome shotgun (WGS) entry which is preliminary data.</text>
</comment>
<keyword evidence="3" id="KW-0863">Zinc-finger</keyword>
<dbReference type="InterPro" id="IPR050527">
    <property type="entry name" value="Snail/Krueppel_Znf"/>
</dbReference>
<dbReference type="SMART" id="SM00355">
    <property type="entry name" value="ZnF_C2H2"/>
    <property type="match status" value="5"/>
</dbReference>
<dbReference type="PROSITE" id="PS00028">
    <property type="entry name" value="ZINC_FINGER_C2H2_1"/>
    <property type="match status" value="2"/>
</dbReference>
<keyword evidence="1" id="KW-0479">Metal-binding</keyword>
<evidence type="ECO:0000259" key="7">
    <source>
        <dbReference type="PROSITE" id="PS00028"/>
    </source>
</evidence>
<dbReference type="Proteomes" id="UP001492380">
    <property type="component" value="Unassembled WGS sequence"/>
</dbReference>
<accession>A0ABR1YKZ8</accession>
<evidence type="ECO:0000256" key="2">
    <source>
        <dbReference type="ARBA" id="ARBA00022737"/>
    </source>
</evidence>
<feature type="domain" description="C2H2-type" evidence="7">
    <location>
        <begin position="417"/>
        <end position="440"/>
    </location>
</feature>
<feature type="region of interest" description="Disordered" evidence="6">
    <location>
        <begin position="236"/>
        <end position="261"/>
    </location>
</feature>
<dbReference type="PANTHER" id="PTHR24388">
    <property type="entry name" value="ZINC FINGER PROTEIN"/>
    <property type="match status" value="1"/>
</dbReference>
<reference evidence="8 9" key="1">
    <citation type="submission" date="2024-04" db="EMBL/GenBank/DDBJ databases">
        <title>Phyllosticta paracitricarpa is synonymous to the EU quarantine fungus P. citricarpa based on phylogenomic analyses.</title>
        <authorList>
            <consortium name="Lawrence Berkeley National Laboratory"/>
            <person name="Van Ingen-Buijs V.A."/>
            <person name="Van Westerhoven A.C."/>
            <person name="Haridas S."/>
            <person name="Skiadas P."/>
            <person name="Martin F."/>
            <person name="Groenewald J.Z."/>
            <person name="Crous P.W."/>
            <person name="Seidl M.F."/>
        </authorList>
    </citation>
    <scope>NUCLEOTIDE SEQUENCE [LARGE SCALE GENOMIC DNA]</scope>
    <source>
        <strain evidence="8 9">CBS 123374</strain>
    </source>
</reference>
<feature type="domain" description="C2H2-type" evidence="7">
    <location>
        <begin position="65"/>
        <end position="87"/>
    </location>
</feature>
<protein>
    <recommendedName>
        <fullName evidence="7">C2H2-type domain-containing protein</fullName>
    </recommendedName>
</protein>
<evidence type="ECO:0000256" key="1">
    <source>
        <dbReference type="ARBA" id="ARBA00022723"/>
    </source>
</evidence>
<organism evidence="8 9">
    <name type="scientific">Phyllosticta capitalensis</name>
    <dbReference type="NCBI Taxonomy" id="121624"/>
    <lineage>
        <taxon>Eukaryota</taxon>
        <taxon>Fungi</taxon>
        <taxon>Dikarya</taxon>
        <taxon>Ascomycota</taxon>
        <taxon>Pezizomycotina</taxon>
        <taxon>Dothideomycetes</taxon>
        <taxon>Dothideomycetes incertae sedis</taxon>
        <taxon>Botryosphaeriales</taxon>
        <taxon>Phyllostictaceae</taxon>
        <taxon>Phyllosticta</taxon>
    </lineage>
</organism>
<evidence type="ECO:0000256" key="6">
    <source>
        <dbReference type="SAM" id="MobiDB-lite"/>
    </source>
</evidence>
<evidence type="ECO:0000256" key="4">
    <source>
        <dbReference type="ARBA" id="ARBA00022833"/>
    </source>
</evidence>
<keyword evidence="5" id="KW-0539">Nucleus</keyword>
<evidence type="ECO:0000313" key="8">
    <source>
        <dbReference type="EMBL" id="KAK8231931.1"/>
    </source>
</evidence>
<keyword evidence="4" id="KW-0862">Zinc</keyword>
<dbReference type="PANTHER" id="PTHR24388:SF53">
    <property type="entry name" value="CHORION TRANSCRIPTION FACTOR CF2-RELATED"/>
    <property type="match status" value="1"/>
</dbReference>
<dbReference type="InterPro" id="IPR013087">
    <property type="entry name" value="Znf_C2H2_type"/>
</dbReference>
<evidence type="ECO:0000256" key="5">
    <source>
        <dbReference type="ARBA" id="ARBA00023242"/>
    </source>
</evidence>
<sequence>MPPAVKCISEACEEVFRSRAAMEQHFKAEWELDQSHDYCKQCNYMARTWDELTDHKANSPKFHLCCKFCGEEFKALKTRENHIKKAHPVEQDLRCIGCQEHFVRGYALVGHLEFDMCQRIKAAQFKAAVEHKALINKMLDDPDYVRQNEQDIVSTASATAGSTYADTDFDDSTTVGGVSTTAAESSHILDDDDDWSVADSQEGGVRIQPPLVPAVQSPVQQVQNVQNVQRPVEHFPALPSRGNTPTASTTNSGASTPLRRGEGFSALPGRENINPLPRASKAAVATPLRRVEDFPALPGAKKGPMSPPSRAMSQLSMASSTATVQSPWRSSSDAWETSSQVSEVLFKGNAQTTAQRLFKDAVNTPMNEAWRKALAERDLEYDDRLRCNPFLLRFWDPEHPEYDAERFFNNTIGKYICPLKKCEAHFFEPSKMTEHLQGKHIITQVRCPTCLKLFDSCSSMLAHCENPGSECHVARTREYYKVVDLYSGGFLKAVDARRDDITAEDMMDRRDPDNEKKILPGTGLNDGYIKYIATVPHDWAGAGSDTAKQGITIGQSWGECSNAMRRNHGTMNPSVPISNSRRPARTTASIYPELVYNDEEAPGPLQDGTSGGAGKGKGRNKYKPANHLINQNARRDPTGIYVAPEQITQMTRAEMKYDWEAKDEEKKKKKQGEDKK</sequence>
<keyword evidence="2" id="KW-0677">Repeat</keyword>
<name>A0ABR1YKZ8_9PEZI</name>
<keyword evidence="9" id="KW-1185">Reference proteome</keyword>
<feature type="region of interest" description="Disordered" evidence="6">
    <location>
        <begin position="597"/>
        <end position="646"/>
    </location>
</feature>
<gene>
    <name evidence="8" type="ORF">HDK90DRAFT_290866</name>
</gene>
<evidence type="ECO:0000313" key="9">
    <source>
        <dbReference type="Proteomes" id="UP001492380"/>
    </source>
</evidence>
<proteinExistence type="predicted"/>
<evidence type="ECO:0000256" key="3">
    <source>
        <dbReference type="ARBA" id="ARBA00022771"/>
    </source>
</evidence>